<dbReference type="Proteomes" id="UP000095286">
    <property type="component" value="Unplaced"/>
</dbReference>
<evidence type="ECO:0000313" key="1">
    <source>
        <dbReference type="Proteomes" id="UP000095286"/>
    </source>
</evidence>
<sequence>MKSYPWLNERTIENLSAENVHVGPCCSSVKQAEAGLIFHKKDGTAFPPPKLINTLDDVHNNDFIVKNIDIEGWPIKLIPTKATNSGKDQQSDDDGIIQDDLSESDYSFDLDKEHLLDTNIVTDEHSLNYPNDISMSSQITRSTEETDFVQTQYDQQKYGLFGNNAHNMEYNTNIQHATVTELTLPNTNNKTKDQGRKNSVPLGKKNLNSDEKNFLSSSGDEALFLTILSDTESENDDSDDEEGDVIIPKTEAVYALDEFGDYNLECESEENEFYEAYEETSRLSDATIINEMESPIDYDRLLEKEVYIINSDVDKGPDSESFNSESSDQSMGLNAYYKRQKEKILVKNNRKKQAQQLRDTFVEQIWLEKVEIAESDESSITLNLEFENPINDSLESIWSGENSIREELSGSSAETSSNEVYVLDNFDSDNNLEVEFMDEDTFANNPHCNTQVINDTENPNRCLGKSESETETEPEEEEDGVFEMPLFDEVLKKLGKVDNCWDVKQVQIECYFMMQMLKWRSLSNSKRVKRIQSFLLQNNLNLPEMHDELTREFTNSNNFKQFNSIFPKHREVRCFVDVVKAKKEFINKETRKNSEVESSVTEIFDENEITKTWKRLLVNNKTNGDNSEKGHYVSSAGKMYETMMGKLSMHVKRNKLL</sequence>
<accession>A0AC35UCP9</accession>
<protein>
    <submittedName>
        <fullName evidence="2">ELM2 domain-containing protein</fullName>
    </submittedName>
</protein>
<organism evidence="1 2">
    <name type="scientific">Rhabditophanes sp. KR3021</name>
    <dbReference type="NCBI Taxonomy" id="114890"/>
    <lineage>
        <taxon>Eukaryota</taxon>
        <taxon>Metazoa</taxon>
        <taxon>Ecdysozoa</taxon>
        <taxon>Nematoda</taxon>
        <taxon>Chromadorea</taxon>
        <taxon>Rhabditida</taxon>
        <taxon>Tylenchina</taxon>
        <taxon>Panagrolaimomorpha</taxon>
        <taxon>Strongyloidoidea</taxon>
        <taxon>Alloionematidae</taxon>
        <taxon>Rhabditophanes</taxon>
    </lineage>
</organism>
<evidence type="ECO:0000313" key="2">
    <source>
        <dbReference type="WBParaSite" id="RSKR_0000991300.1"/>
    </source>
</evidence>
<proteinExistence type="predicted"/>
<name>A0AC35UCP9_9BILA</name>
<reference evidence="2" key="1">
    <citation type="submission" date="2016-11" db="UniProtKB">
        <authorList>
            <consortium name="WormBaseParasite"/>
        </authorList>
    </citation>
    <scope>IDENTIFICATION</scope>
    <source>
        <strain evidence="2">KR3021</strain>
    </source>
</reference>
<dbReference type="WBParaSite" id="RSKR_0000991300.1">
    <property type="protein sequence ID" value="RSKR_0000991300.1"/>
    <property type="gene ID" value="RSKR_0000991300"/>
</dbReference>